<dbReference type="EMBL" id="CBSZ010000155">
    <property type="protein sequence ID" value="CDH24090.1"/>
    <property type="molecule type" value="Genomic_DNA"/>
</dbReference>
<name>A0A077PIA8_XENBV</name>
<reference evidence="1" key="1">
    <citation type="submission" date="2013-07" db="EMBL/GenBank/DDBJ databases">
        <title>Sub-species coevolution in mutualistic symbiosis.</title>
        <authorList>
            <person name="Murfin K."/>
            <person name="Klassen J."/>
            <person name="Lee M."/>
            <person name="Forst S."/>
            <person name="Stock P."/>
            <person name="Goodrich-Blair H."/>
        </authorList>
    </citation>
    <scope>NUCLEOTIDE SEQUENCE [LARGE SCALE GENOMIC DNA]</scope>
    <source>
        <strain evidence="1">Kraussei Becker Underwood</strain>
    </source>
</reference>
<dbReference type="RefSeq" id="WP_071827394.1">
    <property type="nucleotide sequence ID" value="NZ_CAWLXS010000232.1"/>
</dbReference>
<evidence type="ECO:0000313" key="2">
    <source>
        <dbReference type="Proteomes" id="UP000028493"/>
    </source>
</evidence>
<dbReference type="AlphaFoldDB" id="A0A077PIA8"/>
<proteinExistence type="predicted"/>
<evidence type="ECO:0000313" key="1">
    <source>
        <dbReference type="EMBL" id="CDH24090.1"/>
    </source>
</evidence>
<organism evidence="1 2">
    <name type="scientific">Xenorhabdus bovienii str. kraussei Becker Underwood</name>
    <dbReference type="NCBI Taxonomy" id="1398204"/>
    <lineage>
        <taxon>Bacteria</taxon>
        <taxon>Pseudomonadati</taxon>
        <taxon>Pseudomonadota</taxon>
        <taxon>Gammaproteobacteria</taxon>
        <taxon>Enterobacterales</taxon>
        <taxon>Morganellaceae</taxon>
        <taxon>Xenorhabdus</taxon>
    </lineage>
</organism>
<comment type="caution">
    <text evidence="1">The sequence shown here is derived from an EMBL/GenBank/DDBJ whole genome shotgun (WGS) entry which is preliminary data.</text>
</comment>
<accession>A0A077PIA8</accession>
<gene>
    <name evidence="1" type="ORF">XBKB1_2380006</name>
</gene>
<dbReference type="HOGENOM" id="CLU_1320459_0_0_6"/>
<dbReference type="Proteomes" id="UP000028493">
    <property type="component" value="Unassembled WGS sequence"/>
</dbReference>
<sequence>MNNESMTLEEFINKYFDGNKSEFARFNNNIARQQVNQWIKGNFIVVNSTLYSPRRELAKPEIKRNDMDINKIKKPSHLNYFYCSSGTPEEERDLSNAAVMEISSTEKIYFMDDGIWFSCYDWNDNIPSRVRIKGDQRLVAGTGSRRKEKIIPAKYTNEMDAVKAFMNAREYWEENYKADYDKLNVLSSAYQGVRLENGKYPTLSLFFV</sequence>
<protein>
    <submittedName>
        <fullName evidence="1">Uncharacterized protein</fullName>
    </submittedName>
</protein>